<reference evidence="1" key="1">
    <citation type="submission" date="2015-07" db="EMBL/GenBank/DDBJ databases">
        <title>MeaNS - Measles Nucleotide Surveillance Program.</title>
        <authorList>
            <person name="Tran T."/>
            <person name="Druce J."/>
        </authorList>
    </citation>
    <scope>NUCLEOTIDE SEQUENCE</scope>
    <source>
        <strain evidence="1">UCB-OBI-ISO-001</strain>
        <tissue evidence="1">Gonad</tissue>
    </source>
</reference>
<accession>A0A0L8GD68</accession>
<gene>
    <name evidence="1" type="ORF">OCBIM_22035533mg</name>
</gene>
<dbReference type="AlphaFoldDB" id="A0A0L8GD68"/>
<evidence type="ECO:0000313" key="1">
    <source>
        <dbReference type="EMBL" id="KOF74883.1"/>
    </source>
</evidence>
<protein>
    <submittedName>
        <fullName evidence="1">Uncharacterized protein</fullName>
    </submittedName>
</protein>
<organism evidence="1">
    <name type="scientific">Octopus bimaculoides</name>
    <name type="common">California two-spotted octopus</name>
    <dbReference type="NCBI Taxonomy" id="37653"/>
    <lineage>
        <taxon>Eukaryota</taxon>
        <taxon>Metazoa</taxon>
        <taxon>Spiralia</taxon>
        <taxon>Lophotrochozoa</taxon>
        <taxon>Mollusca</taxon>
        <taxon>Cephalopoda</taxon>
        <taxon>Coleoidea</taxon>
        <taxon>Octopodiformes</taxon>
        <taxon>Octopoda</taxon>
        <taxon>Incirrata</taxon>
        <taxon>Octopodidae</taxon>
        <taxon>Octopus</taxon>
    </lineage>
</organism>
<name>A0A0L8GD68_OCTBM</name>
<dbReference type="EMBL" id="KQ422422">
    <property type="protein sequence ID" value="KOF74883.1"/>
    <property type="molecule type" value="Genomic_DNA"/>
</dbReference>
<sequence>MFSKHCSPSSFIFTISHSTKFKCKYLSNSLSFKMNYLELVHSRRTLNSLTFPV</sequence>
<proteinExistence type="predicted"/>